<evidence type="ECO:0000313" key="1">
    <source>
        <dbReference type="EMBL" id="KAJ7733001.1"/>
    </source>
</evidence>
<organism evidence="1 2">
    <name type="scientific">Mycena metata</name>
    <dbReference type="NCBI Taxonomy" id="1033252"/>
    <lineage>
        <taxon>Eukaryota</taxon>
        <taxon>Fungi</taxon>
        <taxon>Dikarya</taxon>
        <taxon>Basidiomycota</taxon>
        <taxon>Agaricomycotina</taxon>
        <taxon>Agaricomycetes</taxon>
        <taxon>Agaricomycetidae</taxon>
        <taxon>Agaricales</taxon>
        <taxon>Marasmiineae</taxon>
        <taxon>Mycenaceae</taxon>
        <taxon>Mycena</taxon>
    </lineage>
</organism>
<keyword evidence="2" id="KW-1185">Reference proteome</keyword>
<sequence>MPLSDALDVLPRASSASAASGAGYEYVLGMVKLRSFAARRRCGVDGSVRLKRKSRYRDRHFAARTATYALPFAFIHVWRMSLPAELRNLIFDECLSNNTLIATWGLVSKDHVVSSRSHLFSAVHLDHPNANKFVDILAAPSCDIASLVTHLVLSNKGDGSWFSDVLPRLSRFPNVATLCLHNSKSTLTEDLRTRLHANLPAVTTLEIVNFRFAYRSDAIEFACGFTHLESLTFFPKVAKKLPAATRAQIPTTLRTLILRCGTNEQPNWFLADLGQPSAPKLTTLRIREAGARDFSVISRALASQGASLAYLALDLSDIAVEVAYLRNPILTPNTQLRRLELTLGSAAVIELCASFLAHTTSPILEELILDIWIDPAQFTAHPWEALDTVLAGGPPPTALRLVELRVGTLFSWAPLAQNIRRRMPLCDESGVLRVRVDDGQES</sequence>
<gene>
    <name evidence="1" type="ORF">B0H16DRAFT_1696274</name>
</gene>
<comment type="caution">
    <text evidence="1">The sequence shown here is derived from an EMBL/GenBank/DDBJ whole genome shotgun (WGS) entry which is preliminary data.</text>
</comment>
<reference evidence="1" key="1">
    <citation type="submission" date="2023-03" db="EMBL/GenBank/DDBJ databases">
        <title>Massive genome expansion in bonnet fungi (Mycena s.s.) driven by repeated elements and novel gene families across ecological guilds.</title>
        <authorList>
            <consortium name="Lawrence Berkeley National Laboratory"/>
            <person name="Harder C.B."/>
            <person name="Miyauchi S."/>
            <person name="Viragh M."/>
            <person name="Kuo A."/>
            <person name="Thoen E."/>
            <person name="Andreopoulos B."/>
            <person name="Lu D."/>
            <person name="Skrede I."/>
            <person name="Drula E."/>
            <person name="Henrissat B."/>
            <person name="Morin E."/>
            <person name="Kohler A."/>
            <person name="Barry K."/>
            <person name="LaButti K."/>
            <person name="Morin E."/>
            <person name="Salamov A."/>
            <person name="Lipzen A."/>
            <person name="Mereny Z."/>
            <person name="Hegedus B."/>
            <person name="Baldrian P."/>
            <person name="Stursova M."/>
            <person name="Weitz H."/>
            <person name="Taylor A."/>
            <person name="Grigoriev I.V."/>
            <person name="Nagy L.G."/>
            <person name="Martin F."/>
            <person name="Kauserud H."/>
        </authorList>
    </citation>
    <scope>NUCLEOTIDE SEQUENCE</scope>
    <source>
        <strain evidence="1">CBHHK182m</strain>
    </source>
</reference>
<dbReference type="InterPro" id="IPR032675">
    <property type="entry name" value="LRR_dom_sf"/>
</dbReference>
<dbReference type="Proteomes" id="UP001215598">
    <property type="component" value="Unassembled WGS sequence"/>
</dbReference>
<evidence type="ECO:0000313" key="2">
    <source>
        <dbReference type="Proteomes" id="UP001215598"/>
    </source>
</evidence>
<protein>
    <recommendedName>
        <fullName evidence="3">F-box domain-containing protein</fullName>
    </recommendedName>
</protein>
<dbReference type="SUPFAM" id="SSF52047">
    <property type="entry name" value="RNI-like"/>
    <property type="match status" value="1"/>
</dbReference>
<name>A0AAD7I1P2_9AGAR</name>
<proteinExistence type="predicted"/>
<accession>A0AAD7I1P2</accession>
<dbReference type="EMBL" id="JARKIB010000141">
    <property type="protein sequence ID" value="KAJ7733001.1"/>
    <property type="molecule type" value="Genomic_DNA"/>
</dbReference>
<dbReference type="AlphaFoldDB" id="A0AAD7I1P2"/>
<dbReference type="Gene3D" id="3.80.10.10">
    <property type="entry name" value="Ribonuclease Inhibitor"/>
    <property type="match status" value="1"/>
</dbReference>
<evidence type="ECO:0008006" key="3">
    <source>
        <dbReference type="Google" id="ProtNLM"/>
    </source>
</evidence>